<proteinExistence type="predicted"/>
<evidence type="ECO:0000313" key="2">
    <source>
        <dbReference type="Proteomes" id="UP001231445"/>
    </source>
</evidence>
<accession>A0A9Y2F6Z0</accession>
<sequence>MRVALPHDLGREEVRRRLNDRSHEIVDYIPGGMADVEMDWVEEDRMALHITAMNQTVTGHIDVYEEQVVFEVQLPGMLSFVEPAIEKAIRNNGQKMLAAPK</sequence>
<dbReference type="InterPro" id="IPR013433">
    <property type="entry name" value="PHA_gran_rgn"/>
</dbReference>
<dbReference type="EMBL" id="CP127221">
    <property type="protein sequence ID" value="WIW96372.1"/>
    <property type="molecule type" value="Genomic_DNA"/>
</dbReference>
<reference evidence="1 2" key="1">
    <citation type="submission" date="2023-06" db="EMBL/GenBank/DDBJ databases">
        <title>Altererythrobacter rubellus NBRC 112769 genome.</title>
        <authorList>
            <person name="Zhang K."/>
        </authorList>
    </citation>
    <scope>NUCLEOTIDE SEQUENCE [LARGE SCALE GENOMIC DNA]</scope>
    <source>
        <strain evidence="1 2">NBRC 112769</strain>
    </source>
</reference>
<dbReference type="KEGG" id="arue:QQX03_04515"/>
<protein>
    <submittedName>
        <fullName evidence="1">Polyhydroxyalkanoic acid system family protein</fullName>
    </submittedName>
</protein>
<dbReference type="Proteomes" id="UP001231445">
    <property type="component" value="Chromosome"/>
</dbReference>
<gene>
    <name evidence="1" type="ORF">QQX03_04515</name>
</gene>
<evidence type="ECO:0000313" key="1">
    <source>
        <dbReference type="EMBL" id="WIW96372.1"/>
    </source>
</evidence>
<dbReference type="Pfam" id="PF09650">
    <property type="entry name" value="PHA_gran_rgn"/>
    <property type="match status" value="1"/>
</dbReference>
<dbReference type="RefSeq" id="WP_285976678.1">
    <property type="nucleotide sequence ID" value="NZ_CP127221.1"/>
</dbReference>
<organism evidence="1 2">
    <name type="scientific">Altererythrobacter rubellus</name>
    <dbReference type="NCBI Taxonomy" id="2173831"/>
    <lineage>
        <taxon>Bacteria</taxon>
        <taxon>Pseudomonadati</taxon>
        <taxon>Pseudomonadota</taxon>
        <taxon>Alphaproteobacteria</taxon>
        <taxon>Sphingomonadales</taxon>
        <taxon>Erythrobacteraceae</taxon>
        <taxon>Altererythrobacter</taxon>
    </lineage>
</organism>
<keyword evidence="2" id="KW-1185">Reference proteome</keyword>
<dbReference type="AlphaFoldDB" id="A0A9Y2F6Z0"/>
<name>A0A9Y2F6Z0_9SPHN</name>